<dbReference type="GO" id="GO:0035556">
    <property type="term" value="P:intracellular signal transduction"/>
    <property type="evidence" value="ECO:0007669"/>
    <property type="project" value="InterPro"/>
</dbReference>
<dbReference type="Gene3D" id="3.40.50.300">
    <property type="entry name" value="P-loop containing nucleotide triphosphate hydrolases"/>
    <property type="match status" value="1"/>
</dbReference>
<feature type="domain" description="Guanylate cyclase" evidence="3">
    <location>
        <begin position="314"/>
        <end position="389"/>
    </location>
</feature>
<keyword evidence="5" id="KW-1185">Reference proteome</keyword>
<dbReference type="Proteomes" id="UP000637002">
    <property type="component" value="Unassembled WGS sequence"/>
</dbReference>
<dbReference type="InterPro" id="IPR027417">
    <property type="entry name" value="P-loop_NTPase"/>
</dbReference>
<dbReference type="InterPro" id="IPR001054">
    <property type="entry name" value="A/G_cyclase"/>
</dbReference>
<dbReference type="PANTHER" id="PTHR16305:SF28">
    <property type="entry name" value="GUANYLATE CYCLASE DOMAIN-CONTAINING PROTEIN"/>
    <property type="match status" value="1"/>
</dbReference>
<dbReference type="EMBL" id="BMGG01000011">
    <property type="protein sequence ID" value="GGC91080.1"/>
    <property type="molecule type" value="Genomic_DNA"/>
</dbReference>
<proteinExistence type="predicted"/>
<reference evidence="4" key="1">
    <citation type="journal article" date="2014" name="Int. J. Syst. Evol. Microbiol.">
        <title>Complete genome sequence of Corynebacterium casei LMG S-19264T (=DSM 44701T), isolated from a smear-ripened cheese.</title>
        <authorList>
            <consortium name="US DOE Joint Genome Institute (JGI-PGF)"/>
            <person name="Walter F."/>
            <person name="Albersmeier A."/>
            <person name="Kalinowski J."/>
            <person name="Ruckert C."/>
        </authorList>
    </citation>
    <scope>NUCLEOTIDE SEQUENCE</scope>
    <source>
        <strain evidence="4">CGMCC 1.12919</strain>
    </source>
</reference>
<evidence type="ECO:0000259" key="3">
    <source>
        <dbReference type="PROSITE" id="PS50125"/>
    </source>
</evidence>
<reference evidence="4" key="2">
    <citation type="submission" date="2020-09" db="EMBL/GenBank/DDBJ databases">
        <authorList>
            <person name="Sun Q."/>
            <person name="Zhou Y."/>
        </authorList>
    </citation>
    <scope>NUCLEOTIDE SEQUENCE</scope>
    <source>
        <strain evidence="4">CGMCC 1.12919</strain>
    </source>
</reference>
<dbReference type="GO" id="GO:0005524">
    <property type="term" value="F:ATP binding"/>
    <property type="evidence" value="ECO:0007669"/>
    <property type="project" value="UniProtKB-KW"/>
</dbReference>
<dbReference type="PANTHER" id="PTHR16305">
    <property type="entry name" value="TESTICULAR SOLUBLE ADENYLYL CYCLASE"/>
    <property type="match status" value="1"/>
</dbReference>
<dbReference type="Gene3D" id="3.30.70.1230">
    <property type="entry name" value="Nucleotide cyclase"/>
    <property type="match status" value="2"/>
</dbReference>
<comment type="caution">
    <text evidence="4">The sequence shown here is derived from an EMBL/GenBank/DDBJ whole genome shotgun (WGS) entry which is preliminary data.</text>
</comment>
<name>A0A916UWA8_9HYPH</name>
<feature type="domain" description="Guanylate cyclase" evidence="3">
    <location>
        <begin position="36"/>
        <end position="173"/>
    </location>
</feature>
<accession>A0A916UWA8</accession>
<dbReference type="SUPFAM" id="SSF52540">
    <property type="entry name" value="P-loop containing nucleoside triphosphate hydrolases"/>
    <property type="match status" value="1"/>
</dbReference>
<sequence length="1347" mass="147345">MYETGHLLESFLPLRLLERLYGECGTRPAATQFPAAILFIDVSRFTALVEQFARRGHGGLEEIPKILGQSYARCADQIGAWSGEVVYFAGDSLLAYWSADDGNLEQATRLAVQCAQAICRDHDERSGAAPGEAEASLHLGIGAGQFWAAAVGGEPVWNLVVGGDAVIDAANALARAGNWNLVLSDAAARPLSRRPLEDDAARPVQPSRPTDDLPWQWLAGFLSPQVRDAMSALPRGTGSERGPATPDDELALARKRLDALAEIRPVSALLARIVGLSWDSSDALDRHHALCTSLQQILSDCGGPPGELLFDDKGLIFIAAFGAHGTFRRDDPRRAVDAARAITSALRQSGLDVSIGVATGDASFHVVGSAQRRQFMVLGQSVNRAARLMTSTERDILCDAPTERAVRATYQFERSGTLQLKGLGDMAPVFRPIASRRPSLTSPKLIGRQTELAFLRSTFAATRSGGNRLTVVLGAPGIGKTTLVNAFADELRGAGMTVSLSGAERNDRRTSLLAWRGVLRSLVGLPADADGNEIFRCVGERVHGMPGIAERLPLLGDALAIVTTQTEGTRHLEGAHRADATMRLVGAIVGALAPRPLTLILEDSQWLDSASWRLIEWVLSSLESLMLVLCVRAEEVPQEIKTLRRRAGAARPGTASDGAARYLRVLELAELGEASIHELVARTLSGTPPQAEITHRVAALAGGNPFFAEEIALTLKGEGLIAERDGYWRSIRPLDELRYFEGVERVIRERVDRLDSVVREVIRAMAVIGRTFSSGALLALHDGAIDEAVETLIEAQLIRPTAMPGLYEFRHSQIRDVIYASIPGGLRRQLHEALASWIESSRPDAIDAEIAVLVQHFQAAGNNEKAVKYADLAATHALQVGAFREVESFVEICLEHEPKRQLWTDEQKLRSVRWRRQLAEAHYSRGDIHAQGVAARHALSVVGNPVPQTATATWMKLIGRTVRLAVRQALPPRPELGRDADKLRWEAELARCLNQAAMVDYFEVRFSRGMCNLIGAVLHAERTGLSADTAIASSQLGCGLGMLGWRRSSDHFIGRAESAALALADPALHAHVCILDALWRLGRGEWPMVDSRIDQAQDLSLKAGDQLRWCNAQGMRFWTQYYRGDQGAWEPTTAALLSRAQNAGNVQQEIWALRCKALCLLHTDRPREAADLLRLISSADYHVIDLAARISVMGALALAYARTGRPSESIEATVETLRLLRGMPRPSSHSTIVGICGALEVLLRGREAGLAQRDDRWRSWELQALAELRRYCKVFPVGLAQLGLWTGVAHWLSGRRDDATASWQQAFMAARRFSLRRDESMIAAEMRRRLDRKLEAQGEYHIIGPEP</sequence>
<protein>
    <recommendedName>
        <fullName evidence="3">Guanylate cyclase domain-containing protein</fullName>
    </recommendedName>
</protein>
<keyword evidence="2" id="KW-0067">ATP-binding</keyword>
<evidence type="ECO:0000313" key="5">
    <source>
        <dbReference type="Proteomes" id="UP000637002"/>
    </source>
</evidence>
<evidence type="ECO:0000256" key="1">
    <source>
        <dbReference type="ARBA" id="ARBA00022741"/>
    </source>
</evidence>
<evidence type="ECO:0000256" key="2">
    <source>
        <dbReference type="ARBA" id="ARBA00022840"/>
    </source>
</evidence>
<dbReference type="InterPro" id="IPR029787">
    <property type="entry name" value="Nucleotide_cyclase"/>
</dbReference>
<dbReference type="PROSITE" id="PS50125">
    <property type="entry name" value="GUANYLATE_CYCLASE_2"/>
    <property type="match status" value="2"/>
</dbReference>
<dbReference type="Pfam" id="PF13191">
    <property type="entry name" value="AAA_16"/>
    <property type="match status" value="1"/>
</dbReference>
<dbReference type="InterPro" id="IPR041664">
    <property type="entry name" value="AAA_16"/>
</dbReference>
<dbReference type="GO" id="GO:0005737">
    <property type="term" value="C:cytoplasm"/>
    <property type="evidence" value="ECO:0007669"/>
    <property type="project" value="TreeGrafter"/>
</dbReference>
<dbReference type="GO" id="GO:0004016">
    <property type="term" value="F:adenylate cyclase activity"/>
    <property type="evidence" value="ECO:0007669"/>
    <property type="project" value="TreeGrafter"/>
</dbReference>
<dbReference type="CDD" id="cd07302">
    <property type="entry name" value="CHD"/>
    <property type="match status" value="1"/>
</dbReference>
<dbReference type="Pfam" id="PF00211">
    <property type="entry name" value="Guanylate_cyc"/>
    <property type="match status" value="1"/>
</dbReference>
<keyword evidence="1" id="KW-0547">Nucleotide-binding</keyword>
<organism evidence="4 5">
    <name type="scientific">Chelatococcus reniformis</name>
    <dbReference type="NCBI Taxonomy" id="1494448"/>
    <lineage>
        <taxon>Bacteria</taxon>
        <taxon>Pseudomonadati</taxon>
        <taxon>Pseudomonadota</taxon>
        <taxon>Alphaproteobacteria</taxon>
        <taxon>Hyphomicrobiales</taxon>
        <taxon>Chelatococcaceae</taxon>
        <taxon>Chelatococcus</taxon>
    </lineage>
</organism>
<evidence type="ECO:0000313" key="4">
    <source>
        <dbReference type="EMBL" id="GGC91080.1"/>
    </source>
</evidence>
<dbReference type="SUPFAM" id="SSF55073">
    <property type="entry name" value="Nucleotide cyclase"/>
    <property type="match status" value="2"/>
</dbReference>
<dbReference type="GO" id="GO:0009190">
    <property type="term" value="P:cyclic nucleotide biosynthetic process"/>
    <property type="evidence" value="ECO:0007669"/>
    <property type="project" value="InterPro"/>
</dbReference>
<gene>
    <name evidence="4" type="ORF">GCM10010994_56080</name>
</gene>